<name>A0AAV4FZ06_9GAST</name>
<accession>A0AAV4FZ06</accession>
<evidence type="ECO:0000259" key="1">
    <source>
        <dbReference type="PROSITE" id="PS51233"/>
    </source>
</evidence>
<evidence type="ECO:0000313" key="2">
    <source>
        <dbReference type="EMBL" id="GFR78324.1"/>
    </source>
</evidence>
<reference evidence="2 3" key="1">
    <citation type="journal article" date="2021" name="Elife">
        <title>Chloroplast acquisition without the gene transfer in kleptoplastic sea slugs, Plakobranchus ocellatus.</title>
        <authorList>
            <person name="Maeda T."/>
            <person name="Takahashi S."/>
            <person name="Yoshida T."/>
            <person name="Shimamura S."/>
            <person name="Takaki Y."/>
            <person name="Nagai Y."/>
            <person name="Toyoda A."/>
            <person name="Suzuki Y."/>
            <person name="Arimoto A."/>
            <person name="Ishii H."/>
            <person name="Satoh N."/>
            <person name="Nishiyama T."/>
            <person name="Hasebe M."/>
            <person name="Maruyama T."/>
            <person name="Minagawa J."/>
            <person name="Obokata J."/>
            <person name="Shigenobu S."/>
        </authorList>
    </citation>
    <scope>NUCLEOTIDE SEQUENCE [LARGE SCALE GENOMIC DNA]</scope>
</reference>
<dbReference type="AlphaFoldDB" id="A0AAV4FZ06"/>
<evidence type="ECO:0000313" key="3">
    <source>
        <dbReference type="Proteomes" id="UP000762676"/>
    </source>
</evidence>
<dbReference type="Pfam" id="PF00094">
    <property type="entry name" value="VWD"/>
    <property type="match status" value="1"/>
</dbReference>
<comment type="caution">
    <text evidence="2">The sequence shown here is derived from an EMBL/GenBank/DDBJ whole genome shotgun (WGS) entry which is preliminary data.</text>
</comment>
<organism evidence="2 3">
    <name type="scientific">Elysia marginata</name>
    <dbReference type="NCBI Taxonomy" id="1093978"/>
    <lineage>
        <taxon>Eukaryota</taxon>
        <taxon>Metazoa</taxon>
        <taxon>Spiralia</taxon>
        <taxon>Lophotrochozoa</taxon>
        <taxon>Mollusca</taxon>
        <taxon>Gastropoda</taxon>
        <taxon>Heterobranchia</taxon>
        <taxon>Euthyneura</taxon>
        <taxon>Panpulmonata</taxon>
        <taxon>Sacoglossa</taxon>
        <taxon>Placobranchoidea</taxon>
        <taxon>Plakobranchidae</taxon>
        <taxon>Elysia</taxon>
    </lineage>
</organism>
<sequence length="193" mass="21467">MTHAHITTFEGRRYSQPFQGEFVLYEHSVLHYEVRAFYQRCGNRDKTERSAPCACAVAVRSDDDVVIIDRCNSFTDGEPRLLKVKLYQSGSLTAATTVIRNGGGLAYEITLPSGTVTQVQVKEDHLNVLIQASGTDLNNTRGLCGSYNGEGDAILIKRDGTDYSRPGQRPDEFSKSWRLVLQSLLTLHTVVLL</sequence>
<feature type="domain" description="VWFD" evidence="1">
    <location>
        <begin position="1"/>
        <end position="185"/>
    </location>
</feature>
<protein>
    <submittedName>
        <fullName evidence="2">von Willebrand factor D and EGF domain-containing protein</fullName>
    </submittedName>
</protein>
<keyword evidence="3" id="KW-1185">Reference proteome</keyword>
<dbReference type="Proteomes" id="UP000762676">
    <property type="component" value="Unassembled WGS sequence"/>
</dbReference>
<dbReference type="EMBL" id="BMAT01011740">
    <property type="protein sequence ID" value="GFR78324.1"/>
    <property type="molecule type" value="Genomic_DNA"/>
</dbReference>
<proteinExistence type="predicted"/>
<dbReference type="PROSITE" id="PS51233">
    <property type="entry name" value="VWFD"/>
    <property type="match status" value="1"/>
</dbReference>
<dbReference type="InterPro" id="IPR001846">
    <property type="entry name" value="VWF_type-D"/>
</dbReference>
<gene>
    <name evidence="2" type="ORF">ElyMa_005846800</name>
</gene>